<dbReference type="RefSeq" id="WP_204662930.1">
    <property type="nucleotide sequence ID" value="NZ_JAFBDT010000005.1"/>
</dbReference>
<dbReference type="InterPro" id="IPR001633">
    <property type="entry name" value="EAL_dom"/>
</dbReference>
<evidence type="ECO:0000313" key="7">
    <source>
        <dbReference type="Proteomes" id="UP000767854"/>
    </source>
</evidence>
<dbReference type="EMBL" id="JAFBDT010000005">
    <property type="protein sequence ID" value="MBM7561430.1"/>
    <property type="molecule type" value="Genomic_DNA"/>
</dbReference>
<keyword evidence="2" id="KW-0472">Membrane</keyword>
<dbReference type="SUPFAM" id="SSF55073">
    <property type="entry name" value="Nucleotide cyclase"/>
    <property type="match status" value="1"/>
</dbReference>
<dbReference type="InterPro" id="IPR035919">
    <property type="entry name" value="EAL_sf"/>
</dbReference>
<evidence type="ECO:0000259" key="5">
    <source>
        <dbReference type="PROSITE" id="PS50887"/>
    </source>
</evidence>
<dbReference type="SMART" id="SM00267">
    <property type="entry name" value="GGDEF"/>
    <property type="match status" value="1"/>
</dbReference>
<dbReference type="PROSITE" id="PS50883">
    <property type="entry name" value="EAL"/>
    <property type="match status" value="1"/>
</dbReference>
<feature type="domain" description="CHASE" evidence="3">
    <location>
        <begin position="106"/>
        <end position="193"/>
    </location>
</feature>
<dbReference type="InterPro" id="IPR043128">
    <property type="entry name" value="Rev_trsase/Diguanyl_cyclase"/>
</dbReference>
<dbReference type="Gene3D" id="3.20.20.450">
    <property type="entry name" value="EAL domain"/>
    <property type="match status" value="1"/>
</dbReference>
<dbReference type="PROSITE" id="PS50839">
    <property type="entry name" value="CHASE"/>
    <property type="match status" value="1"/>
</dbReference>
<keyword evidence="2" id="KW-0812">Transmembrane</keyword>
<dbReference type="Gene3D" id="3.30.70.270">
    <property type="match status" value="1"/>
</dbReference>
<dbReference type="SMART" id="SM00052">
    <property type="entry name" value="EAL"/>
    <property type="match status" value="1"/>
</dbReference>
<dbReference type="Proteomes" id="UP000767854">
    <property type="component" value="Unassembled WGS sequence"/>
</dbReference>
<comment type="caution">
    <text evidence="6">The sequence shown here is derived from an EMBL/GenBank/DDBJ whole genome shotgun (WGS) entry which is preliminary data.</text>
</comment>
<organism evidence="6 7">
    <name type="scientific">Fusibacter tunisiensis</name>
    <dbReference type="NCBI Taxonomy" id="1008308"/>
    <lineage>
        <taxon>Bacteria</taxon>
        <taxon>Bacillati</taxon>
        <taxon>Bacillota</taxon>
        <taxon>Clostridia</taxon>
        <taxon>Eubacteriales</taxon>
        <taxon>Eubacteriales Family XII. Incertae Sedis</taxon>
        <taxon>Fusibacter</taxon>
    </lineage>
</organism>
<reference evidence="6 7" key="1">
    <citation type="submission" date="2021-01" db="EMBL/GenBank/DDBJ databases">
        <title>Genomic Encyclopedia of Type Strains, Phase IV (KMG-IV): sequencing the most valuable type-strain genomes for metagenomic binning, comparative biology and taxonomic classification.</title>
        <authorList>
            <person name="Goeker M."/>
        </authorList>
    </citation>
    <scope>NUCLEOTIDE SEQUENCE [LARGE SCALE GENOMIC DNA]</scope>
    <source>
        <strain evidence="6 7">DSM 24436</strain>
    </source>
</reference>
<dbReference type="InterPro" id="IPR000160">
    <property type="entry name" value="GGDEF_dom"/>
</dbReference>
<dbReference type="SUPFAM" id="SSF141868">
    <property type="entry name" value="EAL domain-like"/>
    <property type="match status" value="1"/>
</dbReference>
<dbReference type="SMART" id="SM01079">
    <property type="entry name" value="CHASE"/>
    <property type="match status" value="1"/>
</dbReference>
<feature type="coiled-coil region" evidence="1">
    <location>
        <begin position="283"/>
        <end position="328"/>
    </location>
</feature>
<accession>A0ABS2MPU5</accession>
<evidence type="ECO:0000256" key="2">
    <source>
        <dbReference type="SAM" id="Phobius"/>
    </source>
</evidence>
<feature type="domain" description="EAL" evidence="4">
    <location>
        <begin position="497"/>
        <end position="744"/>
    </location>
</feature>
<proteinExistence type="predicted"/>
<feature type="domain" description="GGDEF" evidence="5">
    <location>
        <begin position="355"/>
        <end position="488"/>
    </location>
</feature>
<dbReference type="InterPro" id="IPR029787">
    <property type="entry name" value="Nucleotide_cyclase"/>
</dbReference>
<gene>
    <name evidence="6" type="ORF">JOC49_000950</name>
</gene>
<keyword evidence="2" id="KW-1133">Transmembrane helix</keyword>
<feature type="transmembrane region" description="Helical" evidence="2">
    <location>
        <begin position="254"/>
        <end position="277"/>
    </location>
</feature>
<keyword evidence="1" id="KW-0175">Coiled coil</keyword>
<dbReference type="PROSITE" id="PS50887">
    <property type="entry name" value="GGDEF"/>
    <property type="match status" value="1"/>
</dbReference>
<dbReference type="CDD" id="cd01949">
    <property type="entry name" value="GGDEF"/>
    <property type="match status" value="1"/>
</dbReference>
<protein>
    <submittedName>
        <fullName evidence="6">Diguanylate cyclase (GGDEF)-like protein</fullName>
    </submittedName>
</protein>
<dbReference type="CDD" id="cd01948">
    <property type="entry name" value="EAL"/>
    <property type="match status" value="1"/>
</dbReference>
<feature type="transmembrane region" description="Helical" evidence="2">
    <location>
        <begin position="6"/>
        <end position="25"/>
    </location>
</feature>
<dbReference type="NCBIfam" id="TIGR00254">
    <property type="entry name" value="GGDEF"/>
    <property type="match status" value="1"/>
</dbReference>
<evidence type="ECO:0000256" key="1">
    <source>
        <dbReference type="SAM" id="Coils"/>
    </source>
</evidence>
<dbReference type="InterPro" id="IPR006189">
    <property type="entry name" value="CHASE_dom"/>
</dbReference>
<keyword evidence="7" id="KW-1185">Reference proteome</keyword>
<dbReference type="Pfam" id="PF00563">
    <property type="entry name" value="EAL"/>
    <property type="match status" value="1"/>
</dbReference>
<name>A0ABS2MPU5_9FIRM</name>
<sequence>MGVRKRLSASIFVFILVMGLFLFTASIEYSKTYDNHVKEVQDQLTMIKLNLENLITSRMIALNGLKAHAEIDPFFTQEDYTYFAKGIYDSASDAVQSMTFITDTTITHIYPYEPYKSVIGIDLGVNDEQNVSIQYVKDNLKTLLIAPVNLVEGGLGIITRIPVVNEDTYFGQITIIFDYEKTLALSGIMDLSETHLIEWRYRDVLKDKDQVIWSNFESTDRDESQIQSAEVALYESSMFLFALPKGGFEGKSTLFYLILGIGLLISIISSFVIYRLLTTTDALAISESELMENNEELEALVNQLKANEEELYDQYDEISRQKDQIQALADRDYLTNLYNRRRYAMDLGKSIGIQKSGTLLLFDIDNFKNINDTQGHKYGDKVLIHIASVLEKSVCQDASIYRIGGDEFAIHLPDMTSNSDVESCIQSFFEALHAENSVENIENHITASVGISQYPVHASTADDLLMKADIAMYEAKKEGKNRFCYFTEALTSNFDYAVNVEKELRSALEEQRFVLFYQAIVSAEDGDVVSYEALLRIEASSLSPVEFIPIAESSGLIVPIGFLIVEEVCRKLNKWRENGVLLKPIAINISAKQLYDNSLVLFIKTCLKRYDLPAYLLEIEVTESVLIENSGYAIQRLEALRAEGISISLDDFGTGYSSLSYLTYMPVDKVKIDKGLKDKFLFLENSAVMKNLISICHDLNLKVVTEGVETEAEYQRLKSFGSDLIQGYYFDKPGPIGDGGKMDP</sequence>
<dbReference type="Pfam" id="PF00990">
    <property type="entry name" value="GGDEF"/>
    <property type="match status" value="1"/>
</dbReference>
<evidence type="ECO:0000313" key="6">
    <source>
        <dbReference type="EMBL" id="MBM7561430.1"/>
    </source>
</evidence>
<evidence type="ECO:0000259" key="3">
    <source>
        <dbReference type="PROSITE" id="PS50839"/>
    </source>
</evidence>
<dbReference type="InterPro" id="IPR050706">
    <property type="entry name" value="Cyclic-di-GMP_PDE-like"/>
</dbReference>
<evidence type="ECO:0000259" key="4">
    <source>
        <dbReference type="PROSITE" id="PS50883"/>
    </source>
</evidence>
<dbReference type="PANTHER" id="PTHR33121">
    <property type="entry name" value="CYCLIC DI-GMP PHOSPHODIESTERASE PDEF"/>
    <property type="match status" value="1"/>
</dbReference>
<dbReference type="PANTHER" id="PTHR33121:SF70">
    <property type="entry name" value="SIGNALING PROTEIN YKOW"/>
    <property type="match status" value="1"/>
</dbReference>